<accession>A0ABP7HG14</accession>
<keyword evidence="1" id="KW-0472">Membrane</keyword>
<dbReference type="Proteomes" id="UP001501009">
    <property type="component" value="Unassembled WGS sequence"/>
</dbReference>
<evidence type="ECO:0000313" key="2">
    <source>
        <dbReference type="EMBL" id="GAA3791154.1"/>
    </source>
</evidence>
<feature type="transmembrane region" description="Helical" evidence="1">
    <location>
        <begin position="28"/>
        <end position="47"/>
    </location>
</feature>
<name>A0ABP7HG14_9ACTN</name>
<comment type="caution">
    <text evidence="2">The sequence shown here is derived from an EMBL/GenBank/DDBJ whole genome shotgun (WGS) entry which is preliminary data.</text>
</comment>
<dbReference type="EMBL" id="BAABDE010000013">
    <property type="protein sequence ID" value="GAA3791154.1"/>
    <property type="molecule type" value="Genomic_DNA"/>
</dbReference>
<evidence type="ECO:0000313" key="3">
    <source>
        <dbReference type="Proteomes" id="UP001501009"/>
    </source>
</evidence>
<organism evidence="2 3">
    <name type="scientific">Streptomyces coacervatus</name>
    <dbReference type="NCBI Taxonomy" id="647381"/>
    <lineage>
        <taxon>Bacteria</taxon>
        <taxon>Bacillati</taxon>
        <taxon>Actinomycetota</taxon>
        <taxon>Actinomycetes</taxon>
        <taxon>Kitasatosporales</taxon>
        <taxon>Streptomycetaceae</taxon>
        <taxon>Streptomyces</taxon>
    </lineage>
</organism>
<sequence>MGTLLPLAGAMAAPEAIPGLPLAKALQAAAGAGFLLYCLTACLILLARIRLRRQAHRVQADTGSGHDH</sequence>
<keyword evidence="1" id="KW-0812">Transmembrane</keyword>
<keyword evidence="1" id="KW-1133">Transmembrane helix</keyword>
<protein>
    <submittedName>
        <fullName evidence="2">Uncharacterized protein</fullName>
    </submittedName>
</protein>
<keyword evidence="3" id="KW-1185">Reference proteome</keyword>
<proteinExistence type="predicted"/>
<reference evidence="3" key="1">
    <citation type="journal article" date="2019" name="Int. J. Syst. Evol. Microbiol.">
        <title>The Global Catalogue of Microorganisms (GCM) 10K type strain sequencing project: providing services to taxonomists for standard genome sequencing and annotation.</title>
        <authorList>
            <consortium name="The Broad Institute Genomics Platform"/>
            <consortium name="The Broad Institute Genome Sequencing Center for Infectious Disease"/>
            <person name="Wu L."/>
            <person name="Ma J."/>
        </authorList>
    </citation>
    <scope>NUCLEOTIDE SEQUENCE [LARGE SCALE GENOMIC DNA]</scope>
    <source>
        <strain evidence="3">JCM 17138</strain>
    </source>
</reference>
<gene>
    <name evidence="2" type="ORF">GCM10022403_026550</name>
</gene>
<evidence type="ECO:0000256" key="1">
    <source>
        <dbReference type="SAM" id="Phobius"/>
    </source>
</evidence>